<proteinExistence type="predicted"/>
<protein>
    <submittedName>
        <fullName evidence="1">Uncharacterized protein</fullName>
    </submittedName>
</protein>
<evidence type="ECO:0000313" key="2">
    <source>
        <dbReference type="Proteomes" id="UP001055072"/>
    </source>
</evidence>
<sequence>QKNILRRHLLTPLYSGDVVIAGQRDNTHTLLRRGASVPKGTLYPTVHEDVSLTATTIPEDEPLAPQGTGIIASRTEKLLKLITLHDKSHHRIVFAEVAITIEDIRSAKMVFDIARQATTALKAIHECGWVHRDISSGNILIVDNIAKISDLEYAKKMNDKSSHSERSGTLFFMSIEARVHRYLFRPRNKERALKQARERPNHRNATKTENTHSKVPIPLRYNPLHDLESLWWVLVYLLLRRPAVIEDTMERRKEQIEFYDQLFTGTTNHRQLVFQSEVEFQQGRAKLHPRLKPIADSLAWARRLLVVQYEEAEAQDEDILKIDHTVGDEIASLLIGEFKTVVDEFTRDNQDIKLSRLRPPRNKNISPEQPGAAVAIGTSLDSREEDSSKKRRYADTAESTVVDYRGLQEEKKRVKLVEEQRKEQKKQQQGKSEECVSQSSDSAKGKGKAKEVFESSDVDSQDSEDDLYA</sequence>
<evidence type="ECO:0000313" key="1">
    <source>
        <dbReference type="EMBL" id="KAI0086080.1"/>
    </source>
</evidence>
<comment type="caution">
    <text evidence="1">The sequence shown here is derived from an EMBL/GenBank/DDBJ whole genome shotgun (WGS) entry which is preliminary data.</text>
</comment>
<feature type="non-terminal residue" evidence="1">
    <location>
        <position position="1"/>
    </location>
</feature>
<dbReference type="Proteomes" id="UP001055072">
    <property type="component" value="Unassembled WGS sequence"/>
</dbReference>
<accession>A0ACB8TVN9</accession>
<dbReference type="EMBL" id="MU274926">
    <property type="protein sequence ID" value="KAI0086080.1"/>
    <property type="molecule type" value="Genomic_DNA"/>
</dbReference>
<organism evidence="1 2">
    <name type="scientific">Irpex rosettiformis</name>
    <dbReference type="NCBI Taxonomy" id="378272"/>
    <lineage>
        <taxon>Eukaryota</taxon>
        <taxon>Fungi</taxon>
        <taxon>Dikarya</taxon>
        <taxon>Basidiomycota</taxon>
        <taxon>Agaricomycotina</taxon>
        <taxon>Agaricomycetes</taxon>
        <taxon>Polyporales</taxon>
        <taxon>Irpicaceae</taxon>
        <taxon>Irpex</taxon>
    </lineage>
</organism>
<gene>
    <name evidence="1" type="ORF">BDY19DRAFT_996264</name>
</gene>
<name>A0ACB8TVN9_9APHY</name>
<keyword evidence="2" id="KW-1185">Reference proteome</keyword>
<reference evidence="1" key="1">
    <citation type="journal article" date="2021" name="Environ. Microbiol.">
        <title>Gene family expansions and transcriptome signatures uncover fungal adaptations to wood decay.</title>
        <authorList>
            <person name="Hage H."/>
            <person name="Miyauchi S."/>
            <person name="Viragh M."/>
            <person name="Drula E."/>
            <person name="Min B."/>
            <person name="Chaduli D."/>
            <person name="Navarro D."/>
            <person name="Favel A."/>
            <person name="Norest M."/>
            <person name="Lesage-Meessen L."/>
            <person name="Balint B."/>
            <person name="Merenyi Z."/>
            <person name="de Eugenio L."/>
            <person name="Morin E."/>
            <person name="Martinez A.T."/>
            <person name="Baldrian P."/>
            <person name="Stursova M."/>
            <person name="Martinez M.J."/>
            <person name="Novotny C."/>
            <person name="Magnuson J.K."/>
            <person name="Spatafora J.W."/>
            <person name="Maurice S."/>
            <person name="Pangilinan J."/>
            <person name="Andreopoulos W."/>
            <person name="LaButti K."/>
            <person name="Hundley H."/>
            <person name="Na H."/>
            <person name="Kuo A."/>
            <person name="Barry K."/>
            <person name="Lipzen A."/>
            <person name="Henrissat B."/>
            <person name="Riley R."/>
            <person name="Ahrendt S."/>
            <person name="Nagy L.G."/>
            <person name="Grigoriev I.V."/>
            <person name="Martin F."/>
            <person name="Rosso M.N."/>
        </authorList>
    </citation>
    <scope>NUCLEOTIDE SEQUENCE</scope>
    <source>
        <strain evidence="1">CBS 384.51</strain>
    </source>
</reference>